<organism evidence="14 15">
    <name type="scientific">Phyllotreta striolata</name>
    <name type="common">Striped flea beetle</name>
    <name type="synonym">Crioceris striolata</name>
    <dbReference type="NCBI Taxonomy" id="444603"/>
    <lineage>
        <taxon>Eukaryota</taxon>
        <taxon>Metazoa</taxon>
        <taxon>Ecdysozoa</taxon>
        <taxon>Arthropoda</taxon>
        <taxon>Hexapoda</taxon>
        <taxon>Insecta</taxon>
        <taxon>Pterygota</taxon>
        <taxon>Neoptera</taxon>
        <taxon>Endopterygota</taxon>
        <taxon>Coleoptera</taxon>
        <taxon>Polyphaga</taxon>
        <taxon>Cucujiformia</taxon>
        <taxon>Chrysomeloidea</taxon>
        <taxon>Chrysomelidae</taxon>
        <taxon>Galerucinae</taxon>
        <taxon>Alticini</taxon>
        <taxon>Phyllotreta</taxon>
    </lineage>
</organism>
<evidence type="ECO:0000256" key="6">
    <source>
        <dbReference type="PROSITE-ProRule" id="PRU00076"/>
    </source>
</evidence>
<feature type="domain" description="Sushi" evidence="12">
    <location>
        <begin position="1685"/>
        <end position="1750"/>
    </location>
</feature>
<evidence type="ECO:0000256" key="1">
    <source>
        <dbReference type="ARBA" id="ARBA00022659"/>
    </source>
</evidence>
<dbReference type="Gene3D" id="2.60.120.200">
    <property type="match status" value="1"/>
</dbReference>
<dbReference type="Gene3D" id="2.10.50.10">
    <property type="entry name" value="Tumor Necrosis Factor Receptor, subunit A, domain 2"/>
    <property type="match status" value="2"/>
</dbReference>
<feature type="disulfide bond" evidence="6">
    <location>
        <begin position="1237"/>
        <end position="1246"/>
    </location>
</feature>
<dbReference type="PROSITE" id="PS00289">
    <property type="entry name" value="PTX_1"/>
    <property type="match status" value="1"/>
</dbReference>
<dbReference type="InterPro" id="IPR001759">
    <property type="entry name" value="PTX_dom"/>
</dbReference>
<feature type="domain" description="Sushi" evidence="12">
    <location>
        <begin position="1608"/>
        <end position="1678"/>
    </location>
</feature>
<dbReference type="PROSITE" id="PS50825">
    <property type="entry name" value="HYR"/>
    <property type="match status" value="2"/>
</dbReference>
<dbReference type="InterPro" id="IPR000152">
    <property type="entry name" value="EGF-type_Asp/Asn_hydroxyl_site"/>
</dbReference>
<evidence type="ECO:0000256" key="5">
    <source>
        <dbReference type="ARBA" id="ARBA00023180"/>
    </source>
</evidence>
<dbReference type="PROSITE" id="PS00022">
    <property type="entry name" value="EGF_1"/>
    <property type="match status" value="5"/>
</dbReference>
<evidence type="ECO:0000259" key="12">
    <source>
        <dbReference type="PROSITE" id="PS50923"/>
    </source>
</evidence>
<feature type="domain" description="Sushi" evidence="12">
    <location>
        <begin position="491"/>
        <end position="555"/>
    </location>
</feature>
<keyword evidence="15" id="KW-1185">Reference proteome</keyword>
<keyword evidence="4 6" id="KW-1015">Disulfide bond</keyword>
<dbReference type="SMART" id="SM00327">
    <property type="entry name" value="VWA"/>
    <property type="match status" value="1"/>
</dbReference>
<dbReference type="CDD" id="cd00033">
    <property type="entry name" value="CCP"/>
    <property type="match status" value="7"/>
</dbReference>
<dbReference type="PROSITE" id="PS01186">
    <property type="entry name" value="EGF_2"/>
    <property type="match status" value="3"/>
</dbReference>
<dbReference type="InterPro" id="IPR001881">
    <property type="entry name" value="EGF-like_Ca-bd_dom"/>
</dbReference>
<dbReference type="SMART" id="SM01411">
    <property type="entry name" value="Ephrin_rec_like"/>
    <property type="match status" value="3"/>
</dbReference>
<accession>A0A9N9TII8</accession>
<feature type="disulfide bond" evidence="6">
    <location>
        <begin position="1085"/>
        <end position="1094"/>
    </location>
</feature>
<dbReference type="InterPro" id="IPR036465">
    <property type="entry name" value="vWFA_dom_sf"/>
</dbReference>
<evidence type="ECO:0000256" key="3">
    <source>
        <dbReference type="ARBA" id="ARBA00022737"/>
    </source>
</evidence>
<dbReference type="SMART" id="SM00181">
    <property type="entry name" value="EGF"/>
    <property type="match status" value="6"/>
</dbReference>
<evidence type="ECO:0000256" key="2">
    <source>
        <dbReference type="ARBA" id="ARBA00022729"/>
    </source>
</evidence>
<dbReference type="Proteomes" id="UP001153712">
    <property type="component" value="Chromosome 11"/>
</dbReference>
<dbReference type="InterPro" id="IPR000436">
    <property type="entry name" value="Sushi_SCR_CCP_dom"/>
</dbReference>
<comment type="caution">
    <text evidence="6">Lacks conserved residue(s) required for the propagation of feature annotation.</text>
</comment>
<dbReference type="CDD" id="cd00054">
    <property type="entry name" value="EGF_CA"/>
    <property type="match status" value="3"/>
</dbReference>
<protein>
    <recommendedName>
        <fullName evidence="16">Sushi, von Willebrand factor type A, EGF and pentraxin domain-containing protein 1-like</fullName>
    </recommendedName>
</protein>
<evidence type="ECO:0000313" key="15">
    <source>
        <dbReference type="Proteomes" id="UP001153712"/>
    </source>
</evidence>
<feature type="chain" id="PRO_5040230085" description="Sushi, von Willebrand factor type A, EGF and pentraxin domain-containing protein 1-like" evidence="8">
    <location>
        <begin position="23"/>
        <end position="1867"/>
    </location>
</feature>
<dbReference type="InterPro" id="IPR035976">
    <property type="entry name" value="Sushi/SCR/CCP_sf"/>
</dbReference>
<dbReference type="SMART" id="SM00179">
    <property type="entry name" value="EGF_CA"/>
    <property type="match status" value="4"/>
</dbReference>
<sequence length="1867" mass="209162">MKSGSYFLIIVSTLLSTSICSGNSDELKDLLNFGGAKIANVNNASESKIDLLGEILKEYINSIKKHPKLDIVFLIDSSSSVGEYNFKSELKFVKKLLSNVVVDYNHTRIAVVAFSSSTNILKSIDEIGKRSKNHSKCSLLSKQLKNVKFKGGDTFTLGALKKAKEIFDSSDRNDSKKAIFLITDGYSNGGDPVPVAEELKRNSVTIFTIGIRSGNYKELYDISSSPGEYHSYLLDSFNEFESLARRALHSDLKSGDYVPLGDNAFCDSLCIDGDCCDEKAVCSCGTTTGHYSCVCKPGYYGYGLRGDCFACESGTYSDGPNTCLPCPDPFHTTKAPAFGIDSCECKEGYRATSKRECKEMKCPKITAPPNGYYVKNKVCPNVIYSACGIRCEVGYFLKGTSVRLCLKNGTWSGEDTECEIKTCGPLAEPKNGKLDCYQPDSDQHFDNFTALPVDTICKYTCNEGHLLTGSLERYCLPIARWSGLKTTCKPIRCKKLPVINYGTVYPESCHSGRQEYGKVCKYDCMEGFIRNGPSERHCTGKRGRWDTLEKVTCTDVSPPRIICPENLVTNALPGKKFGHTNWTEPIATDNSNSNVTVWIKSVWIKPSIANITKHKFKIGTTRVQYFAQDAFQNTGNCSFNVTVKDTEPPRFENCIDPPTFLTDNKSGATLTWDEPTAFDNSQNFTTSRSRDFGFFPTGTTPVRYEAIDGSGNRNECVLNITVEVSKCDPLPDPLNGKSLCSANQSEGLRCLITCDEGYSIPVMQVTQKDNESLFVCDDFSPNWYNENGLFLSECSETQFPKETQTGEFIIPNVNNCNDLHNIETIKNDVNTFINERLCDGNCSLTTNVDCENDNRVETSKNSTVNKREVRRTKKRRVKVKYQLKRQFRVRSRTLPNNYQVQLKNGYRASLHYESKLDCPPGTVQRLPRCVYCPKGTFHNETKNVCQNCPFGKYNDKIGQTACTRCPLHFSTRRLHSRKPEDCKEQCPPGTHARKKLQILHKRHRNVTIEKTSLKPQCYSCGVGFYQSNYGELKCLSCPEGYTTTSIGSTGVEQCTPTADEFCRRGVCGPNALCSVANEYEYTCNCYEGYVGTHCEEEITACQSQPCINNGTCLSIPNGYFCVCPGEFTGSNCESVVETCLNNGVTYFENNGTSICICPPGFIGVKCEIKIYPCQEMFCENDSHCVEEGGRAVCKCKEGFIGSRCQLLPCDYRPCPDTKICLNTFEDNSTRDSYFCVCPEGYTGDNCEERINHCLISPCLNNGVCVNGFTNYTCNCSSMFYGSHCEIRRYTRYAFRFDGYSTSNFVKLQPFSRNLTDISVCLWIQTLDDVNYGTIISYATETFDNAFTLTDYTGLVLYVNNQYVVTDIHLNDGLWHHVCVTWGSNKGTYQIFVDAKLVKFGVDLSPDSQIQEKGSLILGQDQDVFGGKFSQSESFVGKLTYVDIWSGILTQDEVDVHFIDCGDSFFGTLYAWPEMRDFHQGNVKVEESDFCKNCEPPKTLRNGDVTVVNNTAYYSCYAGFTLNNPNFANGRKCTKASYWEGYYEPYCKRKYCGYPGSIRNGYVIGKHRYSYQDEINYFCYEGYNMIGNGTIKCAENGQWNPVKPRCIGTQCTAFKTPENSSFTIMSDQSYEDYKENYTQLDIGTQIEFSCFENYKLVGESIVNCMENGTWDFEPPKCLPEIKETKLNCPLNQIPKPPSNGYMDTDSFNEVSNGTKSVIEYKCEEGYTLIGDNSSTCILDGYWSEPNISCQKTITCGIWPKFKNTISKPATSEERHAVGDKVVFECEEGYAKLGVNLFIRCLPTGKWSRLQGKCLRKSCGKPSISDDTEIEGRSYLYGDTVKLICPSGSSYMLDCNKDGSWDGKQDDSC</sequence>
<feature type="domain" description="EGF-like" evidence="9">
    <location>
        <begin position="1205"/>
        <end position="1247"/>
    </location>
</feature>
<evidence type="ECO:0000256" key="8">
    <source>
        <dbReference type="SAM" id="SignalP"/>
    </source>
</evidence>
<dbReference type="InterPro" id="IPR011641">
    <property type="entry name" value="Tyr-kin_ephrin_A/B_rcpt-like"/>
</dbReference>
<feature type="domain" description="VWFA" evidence="10">
    <location>
        <begin position="70"/>
        <end position="252"/>
    </location>
</feature>
<dbReference type="EMBL" id="OU900104">
    <property type="protein sequence ID" value="CAG9855886.1"/>
    <property type="molecule type" value="Genomic_DNA"/>
</dbReference>
<feature type="disulfide bond" evidence="7">
    <location>
        <begin position="461"/>
        <end position="488"/>
    </location>
</feature>
<feature type="domain" description="HYR" evidence="11">
    <location>
        <begin position="554"/>
        <end position="643"/>
    </location>
</feature>
<feature type="domain" description="EGF-like" evidence="9">
    <location>
        <begin position="1169"/>
        <end position="1202"/>
    </location>
</feature>
<feature type="disulfide bond" evidence="7">
    <location>
        <begin position="1578"/>
        <end position="1605"/>
    </location>
</feature>
<feature type="disulfide bond" evidence="7">
    <location>
        <begin position="1649"/>
        <end position="1676"/>
    </location>
</feature>
<feature type="disulfide bond" evidence="6">
    <location>
        <begin position="1275"/>
        <end position="1284"/>
    </location>
</feature>
<evidence type="ECO:0000256" key="4">
    <source>
        <dbReference type="ARBA" id="ARBA00023157"/>
    </source>
</evidence>
<feature type="domain" description="Sushi" evidence="12">
    <location>
        <begin position="1549"/>
        <end position="1607"/>
    </location>
</feature>
<keyword evidence="3" id="KW-0677">Repeat</keyword>
<dbReference type="PRINTS" id="PR00895">
    <property type="entry name" value="PENTAXIN"/>
</dbReference>
<dbReference type="Pfam" id="PF00092">
    <property type="entry name" value="VWA"/>
    <property type="match status" value="1"/>
</dbReference>
<feature type="domain" description="Sushi" evidence="12">
    <location>
        <begin position="1491"/>
        <end position="1548"/>
    </location>
</feature>
<dbReference type="InterPro" id="IPR009030">
    <property type="entry name" value="Growth_fac_rcpt_cys_sf"/>
</dbReference>
<dbReference type="SUPFAM" id="SSF49899">
    <property type="entry name" value="Concanavalin A-like lectins/glucanases"/>
    <property type="match status" value="1"/>
</dbReference>
<keyword evidence="1 7" id="KW-0768">Sushi</keyword>
<dbReference type="InterPro" id="IPR000742">
    <property type="entry name" value="EGF"/>
</dbReference>
<dbReference type="PROSITE" id="PS00010">
    <property type="entry name" value="ASX_HYDROXYL"/>
    <property type="match status" value="1"/>
</dbReference>
<dbReference type="Pfam" id="PF00008">
    <property type="entry name" value="EGF"/>
    <property type="match status" value="1"/>
</dbReference>
<dbReference type="Pfam" id="PF00084">
    <property type="entry name" value="Sushi"/>
    <property type="match status" value="7"/>
</dbReference>
<dbReference type="Gene3D" id="2.10.25.10">
    <property type="entry name" value="Laminin"/>
    <property type="match status" value="5"/>
</dbReference>
<dbReference type="PANTHER" id="PTHR46393">
    <property type="entry name" value="SUSHI DOMAIN-CONTAINING PROTEIN"/>
    <property type="match status" value="1"/>
</dbReference>
<feature type="disulfide bond" evidence="7">
    <location>
        <begin position="362"/>
        <end position="405"/>
    </location>
</feature>
<dbReference type="PROSITE" id="PS51828">
    <property type="entry name" value="PTX_2"/>
    <property type="match status" value="1"/>
</dbReference>
<dbReference type="Pfam" id="PF00354">
    <property type="entry name" value="Pentaxin"/>
    <property type="match status" value="1"/>
</dbReference>
<dbReference type="InterPro" id="IPR013320">
    <property type="entry name" value="ConA-like_dom_sf"/>
</dbReference>
<feature type="domain" description="Sushi" evidence="12">
    <location>
        <begin position="360"/>
        <end position="420"/>
    </location>
</feature>
<dbReference type="SUPFAM" id="SSF53300">
    <property type="entry name" value="vWA-like"/>
    <property type="match status" value="1"/>
</dbReference>
<dbReference type="GO" id="GO:0005509">
    <property type="term" value="F:calcium ion binding"/>
    <property type="evidence" value="ECO:0007669"/>
    <property type="project" value="InterPro"/>
</dbReference>
<dbReference type="PROSITE" id="PS50234">
    <property type="entry name" value="VWFA"/>
    <property type="match status" value="1"/>
</dbReference>
<dbReference type="Gene3D" id="3.40.50.410">
    <property type="entry name" value="von Willebrand factor, type A domain"/>
    <property type="match status" value="1"/>
</dbReference>
<keyword evidence="2 8" id="KW-0732">Signal</keyword>
<gene>
    <name evidence="14" type="ORF">PHYEVI_LOCUS2321</name>
</gene>
<proteinExistence type="predicted"/>
<dbReference type="Pfam" id="PF07699">
    <property type="entry name" value="Ephrin_rec_like"/>
    <property type="match status" value="2"/>
</dbReference>
<dbReference type="SMART" id="SM00159">
    <property type="entry name" value="PTX"/>
    <property type="match status" value="1"/>
</dbReference>
<feature type="domain" description="EGF-like" evidence="9">
    <location>
        <begin position="1249"/>
        <end position="1285"/>
    </location>
</feature>
<evidence type="ECO:0000259" key="13">
    <source>
        <dbReference type="PROSITE" id="PS51828"/>
    </source>
</evidence>
<dbReference type="InterPro" id="IPR002035">
    <property type="entry name" value="VWF_A"/>
</dbReference>
<keyword evidence="5" id="KW-0325">Glycoprotein</keyword>
<dbReference type="SUPFAM" id="SSF57535">
    <property type="entry name" value="Complement control module/SCR domain"/>
    <property type="match status" value="8"/>
</dbReference>
<dbReference type="SMART" id="SM00032">
    <property type="entry name" value="CCP"/>
    <property type="match status" value="10"/>
</dbReference>
<dbReference type="Pfam" id="PF02494">
    <property type="entry name" value="HYR"/>
    <property type="match status" value="2"/>
</dbReference>
<dbReference type="SUPFAM" id="SSF57184">
    <property type="entry name" value="Growth factor receptor domain"/>
    <property type="match status" value="2"/>
</dbReference>
<feature type="disulfide bond" evidence="6">
    <location>
        <begin position="1123"/>
        <end position="1132"/>
    </location>
</feature>
<name>A0A9N9TII8_PHYSR</name>
<feature type="disulfide bond" evidence="7">
    <location>
        <begin position="1721"/>
        <end position="1748"/>
    </location>
</feature>
<evidence type="ECO:0008006" key="16">
    <source>
        <dbReference type="Google" id="ProtNLM"/>
    </source>
</evidence>
<feature type="domain" description="Sushi" evidence="12">
    <location>
        <begin position="1815"/>
        <end position="1867"/>
    </location>
</feature>
<dbReference type="GO" id="GO:0032991">
    <property type="term" value="C:protein-containing complex"/>
    <property type="evidence" value="ECO:0007669"/>
    <property type="project" value="UniProtKB-ARBA"/>
</dbReference>
<dbReference type="PROSITE" id="PS50923">
    <property type="entry name" value="SUSHI"/>
    <property type="match status" value="9"/>
</dbReference>
<evidence type="ECO:0000256" key="7">
    <source>
        <dbReference type="PROSITE-ProRule" id="PRU00302"/>
    </source>
</evidence>
<evidence type="ECO:0000259" key="9">
    <source>
        <dbReference type="PROSITE" id="PS50026"/>
    </source>
</evidence>
<feature type="disulfide bond" evidence="7">
    <location>
        <begin position="391"/>
        <end position="418"/>
    </location>
</feature>
<dbReference type="OrthoDB" id="6515930at2759"/>
<evidence type="ECO:0000313" key="14">
    <source>
        <dbReference type="EMBL" id="CAG9855886.1"/>
    </source>
</evidence>
<feature type="domain" description="EGF-like" evidence="9">
    <location>
        <begin position="1058"/>
        <end position="1095"/>
    </location>
</feature>
<feature type="domain" description="Sushi" evidence="12">
    <location>
        <begin position="1752"/>
        <end position="1814"/>
    </location>
</feature>
<dbReference type="InterPro" id="IPR003410">
    <property type="entry name" value="HYR_dom"/>
</dbReference>
<feature type="signal peptide" evidence="8">
    <location>
        <begin position="1"/>
        <end position="22"/>
    </location>
</feature>
<dbReference type="InterPro" id="IPR030476">
    <property type="entry name" value="Pentaxin_CS"/>
</dbReference>
<dbReference type="PROSITE" id="PS50026">
    <property type="entry name" value="EGF_3"/>
    <property type="match status" value="5"/>
</dbReference>
<reference evidence="14" key="1">
    <citation type="submission" date="2022-01" db="EMBL/GenBank/DDBJ databases">
        <authorList>
            <person name="King R."/>
        </authorList>
    </citation>
    <scope>NUCLEOTIDE SEQUENCE</scope>
</reference>
<feature type="domain" description="Sushi" evidence="12">
    <location>
        <begin position="434"/>
        <end position="490"/>
    </location>
</feature>
<evidence type="ECO:0000259" key="10">
    <source>
        <dbReference type="PROSITE" id="PS50234"/>
    </source>
</evidence>
<feature type="domain" description="EGF-like" evidence="9">
    <location>
        <begin position="1097"/>
        <end position="1133"/>
    </location>
</feature>
<feature type="domain" description="Pentraxin (PTX)" evidence="13">
    <location>
        <begin position="1290"/>
        <end position="1490"/>
    </location>
</feature>
<feature type="domain" description="HYR" evidence="11">
    <location>
        <begin position="644"/>
        <end position="724"/>
    </location>
</feature>
<dbReference type="CDD" id="cd01450">
    <property type="entry name" value="vWFA_subfamily_ECM"/>
    <property type="match status" value="1"/>
</dbReference>
<keyword evidence="6" id="KW-0245">EGF-like domain</keyword>
<dbReference type="Gene3D" id="2.10.70.10">
    <property type="entry name" value="Complement Module, domain 1"/>
    <property type="match status" value="8"/>
</dbReference>
<dbReference type="SUPFAM" id="SSF57196">
    <property type="entry name" value="EGF/Laminin"/>
    <property type="match status" value="5"/>
</dbReference>
<evidence type="ECO:0000259" key="11">
    <source>
        <dbReference type="PROSITE" id="PS50825"/>
    </source>
</evidence>
<dbReference type="PANTHER" id="PTHR46393:SF7">
    <property type="entry name" value="COMPLEMENT C2"/>
    <property type="match status" value="1"/>
</dbReference>